<protein>
    <submittedName>
        <fullName evidence="2">Minor fimbrial subunit PmfE</fullName>
    </submittedName>
</protein>
<evidence type="ECO:0000313" key="2">
    <source>
        <dbReference type="EMBL" id="STQ14926.1"/>
    </source>
</evidence>
<sequence length="195" mass="20745">MITNPIINGVNLQGSEIATLYGRLGPGAMGQTPLSRVTIASGVITVPDKCIVNQGTPIVVDFGNIPGTGSRLDGINYSQNVPIHVKCQGGSFSQGELNIKLGIQQANPAFSDGKYLSTQGAVDRSELGIALRDSKGNPVVPNTFYNVPGFSHNEGDWNLIAAPVAKTLPRLFPKASSMRRRRLWLNSSKEGICIA</sequence>
<evidence type="ECO:0000313" key="3">
    <source>
        <dbReference type="Proteomes" id="UP000255106"/>
    </source>
</evidence>
<dbReference type="Pfam" id="PF00419">
    <property type="entry name" value="Fimbrial"/>
    <property type="match status" value="1"/>
</dbReference>
<dbReference type="GO" id="GO:0009289">
    <property type="term" value="C:pilus"/>
    <property type="evidence" value="ECO:0007669"/>
    <property type="project" value="InterPro"/>
</dbReference>
<accession>A0A377MA94</accession>
<dbReference type="SUPFAM" id="SSF49401">
    <property type="entry name" value="Bacterial adhesins"/>
    <property type="match status" value="1"/>
</dbReference>
<dbReference type="Proteomes" id="UP000255106">
    <property type="component" value="Unassembled WGS sequence"/>
</dbReference>
<dbReference type="GO" id="GO:0007155">
    <property type="term" value="P:cell adhesion"/>
    <property type="evidence" value="ECO:0007669"/>
    <property type="project" value="InterPro"/>
</dbReference>
<organism evidence="2 3">
    <name type="scientific">Enterobacter cloacae</name>
    <dbReference type="NCBI Taxonomy" id="550"/>
    <lineage>
        <taxon>Bacteria</taxon>
        <taxon>Pseudomonadati</taxon>
        <taxon>Pseudomonadota</taxon>
        <taxon>Gammaproteobacteria</taxon>
        <taxon>Enterobacterales</taxon>
        <taxon>Enterobacteriaceae</taxon>
        <taxon>Enterobacter</taxon>
        <taxon>Enterobacter cloacae complex</taxon>
    </lineage>
</organism>
<dbReference type="AlphaFoldDB" id="A0A377MA94"/>
<reference evidence="2 3" key="1">
    <citation type="submission" date="2018-06" db="EMBL/GenBank/DDBJ databases">
        <authorList>
            <consortium name="Pathogen Informatics"/>
            <person name="Doyle S."/>
        </authorList>
    </citation>
    <scope>NUCLEOTIDE SEQUENCE [LARGE SCALE GENOMIC DNA]</scope>
    <source>
        <strain evidence="2 3">NCTC10005</strain>
    </source>
</reference>
<dbReference type="Gene3D" id="2.60.40.1090">
    <property type="entry name" value="Fimbrial-type adhesion domain"/>
    <property type="match status" value="1"/>
</dbReference>
<dbReference type="InterPro" id="IPR000259">
    <property type="entry name" value="Adhesion_dom_fimbrial"/>
</dbReference>
<name>A0A377MA94_ENTCL</name>
<feature type="domain" description="Fimbrial-type adhesion" evidence="1">
    <location>
        <begin position="41"/>
        <end position="165"/>
    </location>
</feature>
<proteinExistence type="predicted"/>
<dbReference type="InterPro" id="IPR008966">
    <property type="entry name" value="Adhesion_dom_sf"/>
</dbReference>
<gene>
    <name evidence="2" type="ORF">NCTC10005_07799</name>
</gene>
<evidence type="ECO:0000259" key="1">
    <source>
        <dbReference type="Pfam" id="PF00419"/>
    </source>
</evidence>
<dbReference type="EMBL" id="UGJB01000004">
    <property type="protein sequence ID" value="STQ14926.1"/>
    <property type="molecule type" value="Genomic_DNA"/>
</dbReference>
<dbReference type="InterPro" id="IPR036937">
    <property type="entry name" value="Adhesion_dom_fimbrial_sf"/>
</dbReference>